<comment type="caution">
    <text evidence="3">The sequence shown here is derived from an EMBL/GenBank/DDBJ whole genome shotgun (WGS) entry which is preliminary data.</text>
</comment>
<sequence>MGRTEPTVVVPPQSFRRDARAKKAKATINQTIPALLNAHPCARRGIDAAELIVDPPQHTDPSRPDAPRPDAKSKPKSKPKSKGKGRGRDEDNDDTAEAKGGTDKVTATQLPEKPPMLLTLQVADTLEAAVRLSATETGKRARVAVLNMASPLRPGGGLLNGATSQEEWLCLRTTLYPSLRDEFYRLPEVGAIYTPDVLVFRTSDDEAAELDKKERFFIDVVSAGMLRFPDVEGEEGEEKMYANGKERDLVVQKMKAVMRILKAKGADKVVLGAWGCGAYGNPVGEVARAWKKVLFGTESKKKAKSGSSNSNGGEGWDGLEVVFAIKDERMARQFASFFGSGLSYEEPLQGDRQDSVVEDDGTLAAIQEMTAKIAELETQMAQARMPDLKARLGTVLDGLKRELGTLVGPTSPIDDDSQAGSDQEKSDEDHGPDEAYHEKYQLSDDQSNHPADADSDED</sequence>
<feature type="compositionally biased region" description="Basic and acidic residues" evidence="1">
    <location>
        <begin position="422"/>
        <end position="442"/>
    </location>
</feature>
<dbReference type="SUPFAM" id="SSF52949">
    <property type="entry name" value="Macro domain-like"/>
    <property type="match status" value="1"/>
</dbReference>
<protein>
    <submittedName>
        <fullName evidence="3">Putative tigr02452 family protein</fullName>
    </submittedName>
</protein>
<feature type="region of interest" description="Disordered" evidence="1">
    <location>
        <begin position="1"/>
        <end position="31"/>
    </location>
</feature>
<evidence type="ECO:0000313" key="4">
    <source>
        <dbReference type="Proteomes" id="UP000034182"/>
    </source>
</evidence>
<reference evidence="3 4" key="1">
    <citation type="submission" date="2015-03" db="EMBL/GenBank/DDBJ databases">
        <authorList>
            <person name="Morales-Cruz A."/>
            <person name="Amrine K.C."/>
            <person name="Cantu D."/>
        </authorList>
    </citation>
    <scope>NUCLEOTIDE SEQUENCE [LARGE SCALE GENOMIC DNA]</scope>
    <source>
        <strain evidence="3">DS831</strain>
    </source>
</reference>
<evidence type="ECO:0000259" key="2">
    <source>
        <dbReference type="Pfam" id="PF10021"/>
    </source>
</evidence>
<dbReference type="EMBL" id="LAQI01000057">
    <property type="protein sequence ID" value="KKY24593.1"/>
    <property type="molecule type" value="Genomic_DNA"/>
</dbReference>
<dbReference type="AlphaFoldDB" id="A0A0G2GMC1"/>
<organism evidence="3 4">
    <name type="scientific">Diplodia seriata</name>
    <dbReference type="NCBI Taxonomy" id="420778"/>
    <lineage>
        <taxon>Eukaryota</taxon>
        <taxon>Fungi</taxon>
        <taxon>Dikarya</taxon>
        <taxon>Ascomycota</taxon>
        <taxon>Pezizomycotina</taxon>
        <taxon>Dothideomycetes</taxon>
        <taxon>Dothideomycetes incertae sedis</taxon>
        <taxon>Botryosphaeriales</taxon>
        <taxon>Botryosphaeriaceae</taxon>
        <taxon>Diplodia</taxon>
    </lineage>
</organism>
<dbReference type="InterPro" id="IPR043472">
    <property type="entry name" value="Macro_dom-like"/>
</dbReference>
<feature type="region of interest" description="Disordered" evidence="1">
    <location>
        <begin position="53"/>
        <end position="113"/>
    </location>
</feature>
<dbReference type="PANTHER" id="PTHR35596:SF1">
    <property type="entry name" value="MICROBIAL-TYPE PARG CATALYTIC DOMAIN-CONTAINING PROTEIN"/>
    <property type="match status" value="1"/>
</dbReference>
<evidence type="ECO:0000313" key="3">
    <source>
        <dbReference type="EMBL" id="KKY24593.1"/>
    </source>
</evidence>
<reference evidence="3 4" key="2">
    <citation type="submission" date="2015-05" db="EMBL/GenBank/DDBJ databases">
        <title>Distinctive expansion of gene families associated with plant cell wall degradation and secondary metabolism in the genomes of grapevine trunk pathogens.</title>
        <authorList>
            <person name="Lawrence D.P."/>
            <person name="Travadon R."/>
            <person name="Rolshausen P.E."/>
            <person name="Baumgartner K."/>
        </authorList>
    </citation>
    <scope>NUCLEOTIDE SEQUENCE [LARGE SCALE GENOMIC DNA]</scope>
    <source>
        <strain evidence="3">DS831</strain>
    </source>
</reference>
<evidence type="ECO:0000256" key="1">
    <source>
        <dbReference type="SAM" id="MobiDB-lite"/>
    </source>
</evidence>
<dbReference type="Proteomes" id="UP000034182">
    <property type="component" value="Unassembled WGS sequence"/>
</dbReference>
<dbReference type="Pfam" id="PF10021">
    <property type="entry name" value="PARG_cat_microb"/>
    <property type="match status" value="1"/>
</dbReference>
<name>A0A0G2GMC1_9PEZI</name>
<dbReference type="InterPro" id="IPR019261">
    <property type="entry name" value="PARG_cat_microbial"/>
</dbReference>
<accession>A0A0G2GMC1</accession>
<feature type="region of interest" description="Disordered" evidence="1">
    <location>
        <begin position="405"/>
        <end position="458"/>
    </location>
</feature>
<dbReference type="Gene3D" id="3.40.220.10">
    <property type="entry name" value="Leucine Aminopeptidase, subunit E, domain 1"/>
    <property type="match status" value="1"/>
</dbReference>
<dbReference type="InterPro" id="IPR012664">
    <property type="entry name" value="CHP02452"/>
</dbReference>
<dbReference type="PANTHER" id="PTHR35596">
    <property type="entry name" value="DUF2263 DOMAIN-CONTAINING PROTEIN"/>
    <property type="match status" value="1"/>
</dbReference>
<feature type="domain" description="Microbial-type PARG catalytic" evidence="2">
    <location>
        <begin position="119"/>
        <end position="201"/>
    </location>
</feature>
<proteinExistence type="predicted"/>
<feature type="compositionally biased region" description="Basic residues" evidence="1">
    <location>
        <begin position="74"/>
        <end position="85"/>
    </location>
</feature>
<dbReference type="NCBIfam" id="TIGR02452">
    <property type="entry name" value="TIGR02452 family protein"/>
    <property type="match status" value="1"/>
</dbReference>
<feature type="compositionally biased region" description="Basic and acidic residues" evidence="1">
    <location>
        <begin position="60"/>
        <end position="73"/>
    </location>
</feature>
<gene>
    <name evidence="3" type="ORF">UCDDS831_g02387</name>
</gene>